<dbReference type="STRING" id="155417.A0A4Q4T1G4"/>
<evidence type="ECO:0000313" key="1">
    <source>
        <dbReference type="EMBL" id="RYO95184.1"/>
    </source>
</evidence>
<reference evidence="1 2" key="1">
    <citation type="submission" date="2018-06" db="EMBL/GenBank/DDBJ databases">
        <title>Complete Genomes of Monosporascus.</title>
        <authorList>
            <person name="Robinson A.J."/>
            <person name="Natvig D.O."/>
        </authorList>
    </citation>
    <scope>NUCLEOTIDE SEQUENCE [LARGE SCALE GENOMIC DNA]</scope>
    <source>
        <strain evidence="1 2">CBS 110550</strain>
    </source>
</reference>
<comment type="caution">
    <text evidence="1">The sequence shown here is derived from an EMBL/GenBank/DDBJ whole genome shotgun (WGS) entry which is preliminary data.</text>
</comment>
<dbReference type="OrthoDB" id="4769079at2759"/>
<accession>A0A4Q4T1G4</accession>
<dbReference type="AlphaFoldDB" id="A0A4Q4T1G4"/>
<keyword evidence="2" id="KW-1185">Reference proteome</keyword>
<gene>
    <name evidence="1" type="ORF">DL764_007732</name>
</gene>
<name>A0A4Q4T1G4_9PEZI</name>
<dbReference type="Proteomes" id="UP000293360">
    <property type="component" value="Unassembled WGS sequence"/>
</dbReference>
<evidence type="ECO:0000313" key="2">
    <source>
        <dbReference type="Proteomes" id="UP000293360"/>
    </source>
</evidence>
<proteinExistence type="predicted"/>
<organism evidence="1 2">
    <name type="scientific">Monosporascus ibericus</name>
    <dbReference type="NCBI Taxonomy" id="155417"/>
    <lineage>
        <taxon>Eukaryota</taxon>
        <taxon>Fungi</taxon>
        <taxon>Dikarya</taxon>
        <taxon>Ascomycota</taxon>
        <taxon>Pezizomycotina</taxon>
        <taxon>Sordariomycetes</taxon>
        <taxon>Xylariomycetidae</taxon>
        <taxon>Xylariales</taxon>
        <taxon>Xylariales incertae sedis</taxon>
        <taxon>Monosporascus</taxon>
    </lineage>
</organism>
<protein>
    <submittedName>
        <fullName evidence="1">Uncharacterized protein</fullName>
    </submittedName>
</protein>
<dbReference type="EMBL" id="QJNU01000555">
    <property type="protein sequence ID" value="RYO95184.1"/>
    <property type="molecule type" value="Genomic_DNA"/>
</dbReference>
<sequence length="178" mass="19592">MQRRETSSDAVRTLSGIDAKLTEFALVLMNNFDQYGSHGALTIVPRNASEFVDASSIQLLAFPAEGTASVRDVITHCAGSIQAERPYAGSYNFKVRGPPWLSVRYEGIMMPRLTNGILEALLNPGWVLGIDALLGGKQRVIDTLLFPLPGRYPGACDWMCIIFLGGDPIKLWTRPRRP</sequence>